<dbReference type="NCBIfam" id="TIGR03594">
    <property type="entry name" value="GTPase_EngA"/>
    <property type="match status" value="1"/>
</dbReference>
<dbReference type="InterPro" id="IPR032859">
    <property type="entry name" value="KH_dom-like"/>
</dbReference>
<comment type="caution">
    <text evidence="12">The sequence shown here is derived from an EMBL/GenBank/DDBJ whole genome shotgun (WGS) entry which is preliminary data.</text>
</comment>
<evidence type="ECO:0000256" key="6">
    <source>
        <dbReference type="ARBA" id="ARBA00023134"/>
    </source>
</evidence>
<evidence type="ECO:0000256" key="8">
    <source>
        <dbReference type="HAMAP-Rule" id="MF_00195"/>
    </source>
</evidence>
<evidence type="ECO:0000256" key="7">
    <source>
        <dbReference type="ARBA" id="ARBA00032345"/>
    </source>
</evidence>
<keyword evidence="4 10" id="KW-0677">Repeat</keyword>
<evidence type="ECO:0000313" key="12">
    <source>
        <dbReference type="EMBL" id="PWR20045.1"/>
    </source>
</evidence>
<dbReference type="Gene3D" id="3.40.50.300">
    <property type="entry name" value="P-loop containing nucleotide triphosphate hydrolases"/>
    <property type="match status" value="2"/>
</dbReference>
<accession>A0A317E4X2</accession>
<feature type="binding site" evidence="8">
    <location>
        <begin position="14"/>
        <end position="21"/>
    </location>
    <ligand>
        <name>GTP</name>
        <dbReference type="ChEBI" id="CHEBI:37565"/>
        <label>1</label>
    </ligand>
</feature>
<evidence type="ECO:0000256" key="2">
    <source>
        <dbReference type="ARBA" id="ARBA00020953"/>
    </source>
</evidence>
<dbReference type="PANTHER" id="PTHR43834">
    <property type="entry name" value="GTPASE DER"/>
    <property type="match status" value="1"/>
</dbReference>
<evidence type="ECO:0000259" key="11">
    <source>
        <dbReference type="PROSITE" id="PS51712"/>
    </source>
</evidence>
<reference evidence="13" key="1">
    <citation type="submission" date="2018-05" db="EMBL/GenBank/DDBJ databases">
        <title>Zavarzinia sp. HR-AS.</title>
        <authorList>
            <person name="Lee Y."/>
            <person name="Jeon C.O."/>
        </authorList>
    </citation>
    <scope>NUCLEOTIDE SEQUENCE [LARGE SCALE GENOMIC DNA]</scope>
    <source>
        <strain evidence="13">DSM 1231</strain>
    </source>
</reference>
<evidence type="ECO:0000256" key="1">
    <source>
        <dbReference type="ARBA" id="ARBA00008279"/>
    </source>
</evidence>
<evidence type="ECO:0000256" key="4">
    <source>
        <dbReference type="ARBA" id="ARBA00022737"/>
    </source>
</evidence>
<dbReference type="CDD" id="cd01894">
    <property type="entry name" value="EngA1"/>
    <property type="match status" value="1"/>
</dbReference>
<keyword evidence="3 8" id="KW-0690">Ribosome biogenesis</keyword>
<dbReference type="PANTHER" id="PTHR43834:SF6">
    <property type="entry name" value="GTPASE DER"/>
    <property type="match status" value="1"/>
</dbReference>
<dbReference type="InterPro" id="IPR005225">
    <property type="entry name" value="Small_GTP-bd"/>
</dbReference>
<name>A0A317E4X2_9PROT</name>
<dbReference type="PROSITE" id="PS51712">
    <property type="entry name" value="G_ENGA"/>
    <property type="match status" value="2"/>
</dbReference>
<evidence type="ECO:0000313" key="13">
    <source>
        <dbReference type="Proteomes" id="UP000246077"/>
    </source>
</evidence>
<dbReference type="InterPro" id="IPR016484">
    <property type="entry name" value="GTPase_Der"/>
</dbReference>
<organism evidence="12 13">
    <name type="scientific">Zavarzinia compransoris</name>
    <dbReference type="NCBI Taxonomy" id="1264899"/>
    <lineage>
        <taxon>Bacteria</taxon>
        <taxon>Pseudomonadati</taxon>
        <taxon>Pseudomonadota</taxon>
        <taxon>Alphaproteobacteria</taxon>
        <taxon>Rhodospirillales</taxon>
        <taxon>Zavarziniaceae</taxon>
        <taxon>Zavarzinia</taxon>
    </lineage>
</organism>
<dbReference type="FunFam" id="3.30.300.20:FF:000004">
    <property type="entry name" value="GTPase Der"/>
    <property type="match status" value="1"/>
</dbReference>
<dbReference type="SUPFAM" id="SSF52540">
    <property type="entry name" value="P-loop containing nucleoside triphosphate hydrolases"/>
    <property type="match status" value="2"/>
</dbReference>
<dbReference type="Pfam" id="PF01926">
    <property type="entry name" value="MMR_HSR1"/>
    <property type="match status" value="2"/>
</dbReference>
<dbReference type="PIRSF" id="PIRSF006485">
    <property type="entry name" value="GTP-binding_EngA"/>
    <property type="match status" value="1"/>
</dbReference>
<dbReference type="Pfam" id="PF14714">
    <property type="entry name" value="KH_dom-like"/>
    <property type="match status" value="1"/>
</dbReference>
<keyword evidence="13" id="KW-1185">Reference proteome</keyword>
<dbReference type="InterPro" id="IPR031166">
    <property type="entry name" value="G_ENGA"/>
</dbReference>
<feature type="binding site" evidence="8">
    <location>
        <begin position="258"/>
        <end position="262"/>
    </location>
    <ligand>
        <name>GTP</name>
        <dbReference type="ChEBI" id="CHEBI:37565"/>
        <label>2</label>
    </ligand>
</feature>
<dbReference type="InterPro" id="IPR006073">
    <property type="entry name" value="GTP-bd"/>
</dbReference>
<dbReference type="NCBIfam" id="TIGR00231">
    <property type="entry name" value="small_GTP"/>
    <property type="match status" value="2"/>
</dbReference>
<feature type="binding site" evidence="8">
    <location>
        <begin position="323"/>
        <end position="326"/>
    </location>
    <ligand>
        <name>GTP</name>
        <dbReference type="ChEBI" id="CHEBI:37565"/>
        <label>2</label>
    </ligand>
</feature>
<dbReference type="AlphaFoldDB" id="A0A317E4X2"/>
<feature type="domain" description="EngA-type G" evidence="11">
    <location>
        <begin position="205"/>
        <end position="380"/>
    </location>
</feature>
<dbReference type="CDD" id="cd01895">
    <property type="entry name" value="EngA2"/>
    <property type="match status" value="1"/>
</dbReference>
<keyword evidence="6 8" id="KW-0342">GTP-binding</keyword>
<dbReference type="HAMAP" id="MF_00195">
    <property type="entry name" value="GTPase_Der"/>
    <property type="match status" value="1"/>
</dbReference>
<dbReference type="PRINTS" id="PR00326">
    <property type="entry name" value="GTP1OBG"/>
</dbReference>
<keyword evidence="5 8" id="KW-0547">Nucleotide-binding</keyword>
<evidence type="ECO:0000256" key="10">
    <source>
        <dbReference type="RuleBase" id="RU004481"/>
    </source>
</evidence>
<proteinExistence type="inferred from homology"/>
<comment type="similarity">
    <text evidence="1 8 9 10">Belongs to the TRAFAC class TrmE-Era-EngA-EngB-Septin-like GTPase superfamily. EngA (Der) GTPase family.</text>
</comment>
<dbReference type="InterPro" id="IPR027417">
    <property type="entry name" value="P-loop_NTPase"/>
</dbReference>
<evidence type="ECO:0000256" key="3">
    <source>
        <dbReference type="ARBA" id="ARBA00022517"/>
    </source>
</evidence>
<evidence type="ECO:0000256" key="5">
    <source>
        <dbReference type="ARBA" id="ARBA00022741"/>
    </source>
</evidence>
<dbReference type="GO" id="GO:0042254">
    <property type="term" value="P:ribosome biogenesis"/>
    <property type="evidence" value="ECO:0007669"/>
    <property type="project" value="UniProtKB-KW"/>
</dbReference>
<dbReference type="Proteomes" id="UP000246077">
    <property type="component" value="Unassembled WGS sequence"/>
</dbReference>
<dbReference type="GO" id="GO:0005525">
    <property type="term" value="F:GTP binding"/>
    <property type="evidence" value="ECO:0007669"/>
    <property type="project" value="UniProtKB-UniRule"/>
</dbReference>
<evidence type="ECO:0000256" key="9">
    <source>
        <dbReference type="PROSITE-ProRule" id="PRU01049"/>
    </source>
</evidence>
<feature type="domain" description="EngA-type G" evidence="11">
    <location>
        <begin position="8"/>
        <end position="172"/>
    </location>
</feature>
<comment type="function">
    <text evidence="8 10">GTPase that plays an essential role in the late steps of ribosome biogenesis.</text>
</comment>
<gene>
    <name evidence="8" type="primary">der</name>
    <name evidence="12" type="ORF">DKG75_16545</name>
</gene>
<dbReference type="OrthoDB" id="9805918at2"/>
<feature type="binding site" evidence="8">
    <location>
        <begin position="211"/>
        <end position="218"/>
    </location>
    <ligand>
        <name>GTP</name>
        <dbReference type="ChEBI" id="CHEBI:37565"/>
        <label>2</label>
    </ligand>
</feature>
<feature type="binding site" evidence="8">
    <location>
        <begin position="124"/>
        <end position="127"/>
    </location>
    <ligand>
        <name>GTP</name>
        <dbReference type="ChEBI" id="CHEBI:37565"/>
        <label>1</label>
    </ligand>
</feature>
<dbReference type="RefSeq" id="WP_109922259.1">
    <property type="nucleotide sequence ID" value="NZ_QGLF01000004.1"/>
</dbReference>
<dbReference type="InterPro" id="IPR015946">
    <property type="entry name" value="KH_dom-like_a/b"/>
</dbReference>
<dbReference type="EMBL" id="QGLF01000004">
    <property type="protein sequence ID" value="PWR20045.1"/>
    <property type="molecule type" value="Genomic_DNA"/>
</dbReference>
<dbReference type="FunFam" id="3.40.50.300:FF:000040">
    <property type="entry name" value="GTPase Der"/>
    <property type="match status" value="1"/>
</dbReference>
<comment type="subunit">
    <text evidence="8">Associates with the 50S ribosomal subunit.</text>
</comment>
<dbReference type="Gene3D" id="3.30.300.20">
    <property type="match status" value="1"/>
</dbReference>
<sequence>MVSEHHKLRFAIVGRPNVGKSTLFNRLVGKKLALVDDTPGVTRDRREGEGRLASLQFSVFDTAGFEDVVDDSMEGRMRRQTERAITDSDLVLFLFDARAGVTPLDLAFARLLRKSDVPVVLCANKAEGKEGQIGAAGAWEIGLGDAVLLSAEHGEGMLDLYETIVDRLEARGIDPFAHEDEGAEDDAGEAFDPDVEVIEDPLKPLRVAVVGRPNVGKSSLVNRILGEDRLITGPEAGLTRDSISVVWTWQGREIKLFDTAGLRKKARVETKLEKLSAGDTIRAVKFAEVVILLIDAVQGIERQDLVIADRVIYEGRALIVALNKWDAVEDHNKTLVDLKEKLEIHLPQVRGLPVVTLSARTGRGVDKLMPAVLTAYAKWNRRVPTAKLNRWLAEATERHPAPAVGGRRLRPRYMTQVKARPPTFALFMNRPGELPESYIRYLVNGLRDVFDMEGSPVRVMLRKNENPYDDE</sequence>
<protein>
    <recommendedName>
        <fullName evidence="2 8">GTPase Der</fullName>
    </recommendedName>
    <alternativeName>
        <fullName evidence="7 8">GTP-binding protein EngA</fullName>
    </alternativeName>
</protein>
<feature type="binding site" evidence="8">
    <location>
        <begin position="61"/>
        <end position="65"/>
    </location>
    <ligand>
        <name>GTP</name>
        <dbReference type="ChEBI" id="CHEBI:37565"/>
        <label>1</label>
    </ligand>
</feature>